<protein>
    <submittedName>
        <fullName evidence="2">Putative tocopherol cyclase, chloroplastic isoform X1</fullName>
    </submittedName>
</protein>
<dbReference type="STRING" id="337451.A0A443N1R7"/>
<proteinExistence type="predicted"/>
<dbReference type="Proteomes" id="UP000283530">
    <property type="component" value="Unassembled WGS sequence"/>
</dbReference>
<comment type="caution">
    <text evidence="2">The sequence shown here is derived from an EMBL/GenBank/DDBJ whole genome shotgun (WGS) entry which is preliminary data.</text>
</comment>
<dbReference type="OrthoDB" id="38968at2759"/>
<dbReference type="Pfam" id="PF14249">
    <property type="entry name" value="Tocopherol_cycl"/>
    <property type="match status" value="1"/>
</dbReference>
<sequence>MDAARISPFFGDGVAFRPRSSPFMLRSRSLSPVLMADSISLGETFESLTPVKQQSEKELSVSPVYKPTPSNRNLRTPHSGYHFDGSTRRFFEGWYFKVSIPEHRQSFCFMYSVENPAFPNRLESSVETLYRPRFTGVGAQILGADDKYICQFSEETKNFWGSRHELILGNTFTSKKGSAPPKGEVPPQDYNSRVLEDHMRLIGTSTYARTVKTACWEYSTRPVYGWGDVKSKQKSTAGWLAAFPVFEPHWQICMAGGLSTGWIEWDGERFEFENAPSYSEKNWGGAFPKKWFWVQCNVFQGATGEVALTAAGGIRKLPGFTENYEDAGLIGVHYEGTFYEFVPWTSVVNWEVAPWGYWNMSAENKMYKVELEATTKDPGTTLRAPTMEAGLAPACKDTCFGDLRLRLWERRYDGSKGKIILDVTSDMAAVEVGGGPWFDTWKGTSTSPELISRALRFPVDVDGFFDLVPIFKPPGL</sequence>
<accession>A0A443N1R7</accession>
<dbReference type="PANTHER" id="PTHR35309:SF2">
    <property type="entry name" value="TOCOPHEROL CYCLASE, CHLOROPLASTIC"/>
    <property type="match status" value="1"/>
</dbReference>
<dbReference type="GO" id="GO:0009976">
    <property type="term" value="F:tocopherol cyclase activity"/>
    <property type="evidence" value="ECO:0007669"/>
    <property type="project" value="InterPro"/>
</dbReference>
<evidence type="ECO:0000313" key="2">
    <source>
        <dbReference type="EMBL" id="RWR72469.1"/>
    </source>
</evidence>
<dbReference type="PANTHER" id="PTHR35309">
    <property type="match status" value="1"/>
</dbReference>
<dbReference type="EMBL" id="QPKB01000001">
    <property type="protein sequence ID" value="RWR72469.1"/>
    <property type="molecule type" value="Genomic_DNA"/>
</dbReference>
<dbReference type="InterPro" id="IPR025893">
    <property type="entry name" value="Tocopherol_cyclase"/>
</dbReference>
<evidence type="ECO:0000313" key="3">
    <source>
        <dbReference type="Proteomes" id="UP000283530"/>
    </source>
</evidence>
<name>A0A443N1R7_9MAGN</name>
<gene>
    <name evidence="2" type="ORF">CKAN_00069200</name>
</gene>
<reference evidence="2 3" key="1">
    <citation type="journal article" date="2019" name="Nat. Plants">
        <title>Stout camphor tree genome fills gaps in understanding of flowering plant genome evolution.</title>
        <authorList>
            <person name="Chaw S.M."/>
            <person name="Liu Y.C."/>
            <person name="Wu Y.W."/>
            <person name="Wang H.Y."/>
            <person name="Lin C.I."/>
            <person name="Wu C.S."/>
            <person name="Ke H.M."/>
            <person name="Chang L.Y."/>
            <person name="Hsu C.Y."/>
            <person name="Yang H.T."/>
            <person name="Sudianto E."/>
            <person name="Hsu M.H."/>
            <person name="Wu K.P."/>
            <person name="Wang L.N."/>
            <person name="Leebens-Mack J.H."/>
            <person name="Tsai I.J."/>
        </authorList>
    </citation>
    <scope>NUCLEOTIDE SEQUENCE [LARGE SCALE GENOMIC DNA]</scope>
    <source>
        <strain evidence="3">cv. Chaw 1501</strain>
        <tissue evidence="2">Young leaves</tissue>
    </source>
</reference>
<dbReference type="AlphaFoldDB" id="A0A443N1R7"/>
<feature type="region of interest" description="Disordered" evidence="1">
    <location>
        <begin position="58"/>
        <end position="78"/>
    </location>
</feature>
<evidence type="ECO:0000256" key="1">
    <source>
        <dbReference type="SAM" id="MobiDB-lite"/>
    </source>
</evidence>
<organism evidence="2 3">
    <name type="scientific">Cinnamomum micranthum f. kanehirae</name>
    <dbReference type="NCBI Taxonomy" id="337451"/>
    <lineage>
        <taxon>Eukaryota</taxon>
        <taxon>Viridiplantae</taxon>
        <taxon>Streptophyta</taxon>
        <taxon>Embryophyta</taxon>
        <taxon>Tracheophyta</taxon>
        <taxon>Spermatophyta</taxon>
        <taxon>Magnoliopsida</taxon>
        <taxon>Magnoliidae</taxon>
        <taxon>Laurales</taxon>
        <taxon>Lauraceae</taxon>
        <taxon>Cinnamomum</taxon>
    </lineage>
</organism>
<keyword evidence="3" id="KW-1185">Reference proteome</keyword>